<gene>
    <name evidence="1" type="ORF">Vadar_008371</name>
</gene>
<dbReference type="Proteomes" id="UP000828048">
    <property type="component" value="Chromosome 1"/>
</dbReference>
<evidence type="ECO:0000313" key="1">
    <source>
        <dbReference type="EMBL" id="KAH7842717.1"/>
    </source>
</evidence>
<keyword evidence="2" id="KW-1185">Reference proteome</keyword>
<name>A0ACB7XP42_9ERIC</name>
<accession>A0ACB7XP42</accession>
<organism evidence="1 2">
    <name type="scientific">Vaccinium darrowii</name>
    <dbReference type="NCBI Taxonomy" id="229202"/>
    <lineage>
        <taxon>Eukaryota</taxon>
        <taxon>Viridiplantae</taxon>
        <taxon>Streptophyta</taxon>
        <taxon>Embryophyta</taxon>
        <taxon>Tracheophyta</taxon>
        <taxon>Spermatophyta</taxon>
        <taxon>Magnoliopsida</taxon>
        <taxon>eudicotyledons</taxon>
        <taxon>Gunneridae</taxon>
        <taxon>Pentapetalae</taxon>
        <taxon>asterids</taxon>
        <taxon>Ericales</taxon>
        <taxon>Ericaceae</taxon>
        <taxon>Vaccinioideae</taxon>
        <taxon>Vaccinieae</taxon>
        <taxon>Vaccinium</taxon>
    </lineage>
</organism>
<proteinExistence type="predicted"/>
<protein>
    <submittedName>
        <fullName evidence="1">Uncharacterized protein</fullName>
    </submittedName>
</protein>
<dbReference type="EMBL" id="CM037151">
    <property type="protein sequence ID" value="KAH7842717.1"/>
    <property type="molecule type" value="Genomic_DNA"/>
</dbReference>
<evidence type="ECO:0000313" key="2">
    <source>
        <dbReference type="Proteomes" id="UP000828048"/>
    </source>
</evidence>
<reference evidence="1 2" key="1">
    <citation type="journal article" date="2021" name="Hortic Res">
        <title>High-quality reference genome and annotation aids understanding of berry development for evergreen blueberry (Vaccinium darrowii).</title>
        <authorList>
            <person name="Yu J."/>
            <person name="Hulse-Kemp A.M."/>
            <person name="Babiker E."/>
            <person name="Staton M."/>
        </authorList>
    </citation>
    <scope>NUCLEOTIDE SEQUENCE [LARGE SCALE GENOMIC DNA]</scope>
    <source>
        <strain evidence="2">cv. NJ 8807/NJ 8810</strain>
        <tissue evidence="1">Young leaf</tissue>
    </source>
</reference>
<comment type="caution">
    <text evidence="1">The sequence shown here is derived from an EMBL/GenBank/DDBJ whole genome shotgun (WGS) entry which is preliminary data.</text>
</comment>
<sequence>MFKIGPVGNAFSGRPWDERGRIGIAQIFISHGDRIHSLQFQFVENGAVVLSEKHGRDGGSKLAPKFNAVTLNYPSELITGIRGYYGIRSGQQIVSPIIFTTNTASYGPFGLPSKDDIEFAYEVGHNKFCGFHGAVEMYQNTIGIYMEPMTTLNNADNPSERV</sequence>